<name>A0A0F9G1H8_9ZZZZ</name>
<comment type="caution">
    <text evidence="1">The sequence shown here is derived from an EMBL/GenBank/DDBJ whole genome shotgun (WGS) entry which is preliminary data.</text>
</comment>
<reference evidence="1" key="1">
    <citation type="journal article" date="2015" name="Nature">
        <title>Complex archaea that bridge the gap between prokaryotes and eukaryotes.</title>
        <authorList>
            <person name="Spang A."/>
            <person name="Saw J.H."/>
            <person name="Jorgensen S.L."/>
            <person name="Zaremba-Niedzwiedzka K."/>
            <person name="Martijn J."/>
            <person name="Lind A.E."/>
            <person name="van Eijk R."/>
            <person name="Schleper C."/>
            <person name="Guy L."/>
            <person name="Ettema T.J."/>
        </authorList>
    </citation>
    <scope>NUCLEOTIDE SEQUENCE</scope>
</reference>
<proteinExistence type="predicted"/>
<evidence type="ECO:0000313" key="1">
    <source>
        <dbReference type="EMBL" id="KKL92574.1"/>
    </source>
</evidence>
<accession>A0A0F9G1H8</accession>
<dbReference type="EMBL" id="LAZR01019426">
    <property type="protein sequence ID" value="KKL92574.1"/>
    <property type="molecule type" value="Genomic_DNA"/>
</dbReference>
<protein>
    <submittedName>
        <fullName evidence="1">Uncharacterized protein</fullName>
    </submittedName>
</protein>
<sequence length="39" mass="4574">MKCKLCGKELIGTSNNDLCMGCYRKKQNEDYYKTENLHT</sequence>
<gene>
    <name evidence="1" type="ORF">LCGC14_1883370</name>
</gene>
<organism evidence="1">
    <name type="scientific">marine sediment metagenome</name>
    <dbReference type="NCBI Taxonomy" id="412755"/>
    <lineage>
        <taxon>unclassified sequences</taxon>
        <taxon>metagenomes</taxon>
        <taxon>ecological metagenomes</taxon>
    </lineage>
</organism>
<feature type="non-terminal residue" evidence="1">
    <location>
        <position position="39"/>
    </location>
</feature>
<dbReference type="AlphaFoldDB" id="A0A0F9G1H8"/>